<accession>A2GEM0</accession>
<feature type="transmembrane region" description="Helical" evidence="1">
    <location>
        <begin position="444"/>
        <end position="465"/>
    </location>
</feature>
<dbReference type="InParanoid" id="A2GEM0"/>
<dbReference type="Proteomes" id="UP000001542">
    <property type="component" value="Unassembled WGS sequence"/>
</dbReference>
<reference evidence="2" key="2">
    <citation type="journal article" date="2007" name="Science">
        <title>Draft genome sequence of the sexually transmitted pathogen Trichomonas vaginalis.</title>
        <authorList>
            <person name="Carlton J.M."/>
            <person name="Hirt R.P."/>
            <person name="Silva J.C."/>
            <person name="Delcher A.L."/>
            <person name="Schatz M."/>
            <person name="Zhao Q."/>
            <person name="Wortman J.R."/>
            <person name="Bidwell S.L."/>
            <person name="Alsmark U.C.M."/>
            <person name="Besteiro S."/>
            <person name="Sicheritz-Ponten T."/>
            <person name="Noel C.J."/>
            <person name="Dacks J.B."/>
            <person name="Foster P.G."/>
            <person name="Simillion C."/>
            <person name="Van de Peer Y."/>
            <person name="Miranda-Saavedra D."/>
            <person name="Barton G.J."/>
            <person name="Westrop G.D."/>
            <person name="Mueller S."/>
            <person name="Dessi D."/>
            <person name="Fiori P.L."/>
            <person name="Ren Q."/>
            <person name="Paulsen I."/>
            <person name="Zhang H."/>
            <person name="Bastida-Corcuera F.D."/>
            <person name="Simoes-Barbosa A."/>
            <person name="Brown M.T."/>
            <person name="Hayes R.D."/>
            <person name="Mukherjee M."/>
            <person name="Okumura C.Y."/>
            <person name="Schneider R."/>
            <person name="Smith A.J."/>
            <person name="Vanacova S."/>
            <person name="Villalvazo M."/>
            <person name="Haas B.J."/>
            <person name="Pertea M."/>
            <person name="Feldblyum T.V."/>
            <person name="Utterback T.R."/>
            <person name="Shu C.L."/>
            <person name="Osoegawa K."/>
            <person name="de Jong P.J."/>
            <person name="Hrdy I."/>
            <person name="Horvathova L."/>
            <person name="Zubacova Z."/>
            <person name="Dolezal P."/>
            <person name="Malik S.B."/>
            <person name="Logsdon J.M. Jr."/>
            <person name="Henze K."/>
            <person name="Gupta A."/>
            <person name="Wang C.C."/>
            <person name="Dunne R.L."/>
            <person name="Upcroft J.A."/>
            <person name="Upcroft P."/>
            <person name="White O."/>
            <person name="Salzberg S.L."/>
            <person name="Tang P."/>
            <person name="Chiu C.-H."/>
            <person name="Lee Y.-S."/>
            <person name="Embley T.M."/>
            <person name="Coombs G.H."/>
            <person name="Mottram J.C."/>
            <person name="Tachezy J."/>
            <person name="Fraser-Liggett C.M."/>
            <person name="Johnson P.J."/>
        </authorList>
    </citation>
    <scope>NUCLEOTIDE SEQUENCE [LARGE SCALE GENOMIC DNA]</scope>
    <source>
        <strain evidence="2">G3</strain>
    </source>
</reference>
<dbReference type="VEuPathDB" id="TrichDB:TVAG_073010"/>
<sequence>MLPLLVSLSLSAKYVISTEGNYNITFESLKEDIKFKLPSIEGYSSYVILSNPPNYLVLNNESISSNVFLITNRIFRFTVSSLTTLYFSVVTVPDTCYTLEFMFNPQNGAEYEYSSSTKSLKSKKVYCLVVSGSDTFDVTFSNIKGTLSYSNYSLNDGLEVNESETMTLESTYSFVMTYSTSERSKYKANISFALDSSSSSTTTILYDNSKASYFSSTPVNTTAPQFPYLIPDIYTDKYNSKPTYYNITAGSYVVFTNWRDVRGYVSSGNVQLDILGNTRIVSILFNDTGILQINSTSRNNGLATFVVYNFSPNCHYIVTLSGERWYSLNYNTSYSKCMVSAFDSAQVQVSKGDHGNLEIFSYDGSPVSSEDDKFDFPIYSIFTNEDGSRDEWFKNDAKRYQNDTSINYAITGSTPEYNSYSISSDSYIIINTGEWPSAYVLPGWAIALCSIAGLIFFGVIAYFIWRCIKRRRNKATPSP</sequence>
<dbReference type="VEuPathDB" id="TrichDB:TVAGG3_1022480"/>
<proteinExistence type="predicted"/>
<protein>
    <submittedName>
        <fullName evidence="2">Uncharacterized protein</fullName>
    </submittedName>
</protein>
<dbReference type="AlphaFoldDB" id="A2GEM0"/>
<reference evidence="2" key="1">
    <citation type="submission" date="2006-10" db="EMBL/GenBank/DDBJ databases">
        <authorList>
            <person name="Amadeo P."/>
            <person name="Zhao Q."/>
            <person name="Wortman J."/>
            <person name="Fraser-Liggett C."/>
            <person name="Carlton J."/>
        </authorList>
    </citation>
    <scope>NUCLEOTIDE SEQUENCE</scope>
    <source>
        <strain evidence="2">G3</strain>
    </source>
</reference>
<keyword evidence="1" id="KW-0812">Transmembrane</keyword>
<evidence type="ECO:0000256" key="1">
    <source>
        <dbReference type="SAM" id="Phobius"/>
    </source>
</evidence>
<organism evidence="2 3">
    <name type="scientific">Trichomonas vaginalis (strain ATCC PRA-98 / G3)</name>
    <dbReference type="NCBI Taxonomy" id="412133"/>
    <lineage>
        <taxon>Eukaryota</taxon>
        <taxon>Metamonada</taxon>
        <taxon>Parabasalia</taxon>
        <taxon>Trichomonadida</taxon>
        <taxon>Trichomonadidae</taxon>
        <taxon>Trichomonas</taxon>
    </lineage>
</organism>
<dbReference type="EMBL" id="DS115386">
    <property type="protein sequence ID" value="EAX84397.1"/>
    <property type="molecule type" value="Genomic_DNA"/>
</dbReference>
<gene>
    <name evidence="2" type="ORF">TVAG_073010</name>
</gene>
<keyword evidence="1" id="KW-0472">Membrane</keyword>
<feature type="non-terminal residue" evidence="2">
    <location>
        <position position="479"/>
    </location>
</feature>
<evidence type="ECO:0000313" key="2">
    <source>
        <dbReference type="EMBL" id="EAX84397.1"/>
    </source>
</evidence>
<name>A2GEM0_TRIV3</name>
<evidence type="ECO:0000313" key="3">
    <source>
        <dbReference type="Proteomes" id="UP000001542"/>
    </source>
</evidence>
<keyword evidence="3" id="KW-1185">Reference proteome</keyword>
<keyword evidence="1" id="KW-1133">Transmembrane helix</keyword>
<dbReference type="KEGG" id="tva:4742030"/>